<sequence length="66" mass="7757">MDIGEFQDAIYRVSELHKQRDYNLALKLVQELLAHYPYSVDLLVKYAKLIQLSDNESDEFPPLMVE</sequence>
<evidence type="ECO:0000313" key="1">
    <source>
        <dbReference type="EMBL" id="MCP2729467.1"/>
    </source>
</evidence>
<dbReference type="AlphaFoldDB" id="A0AAE3KSH0"/>
<dbReference type="EMBL" id="JAMZMM010000118">
    <property type="protein sequence ID" value="MCP2729467.1"/>
    <property type="molecule type" value="Genomic_DNA"/>
</dbReference>
<organism evidence="1 2">
    <name type="scientific">Limnofasciculus baicalensis BBK-W-15</name>
    <dbReference type="NCBI Taxonomy" id="2699891"/>
    <lineage>
        <taxon>Bacteria</taxon>
        <taxon>Bacillati</taxon>
        <taxon>Cyanobacteriota</taxon>
        <taxon>Cyanophyceae</taxon>
        <taxon>Coleofasciculales</taxon>
        <taxon>Coleofasciculaceae</taxon>
        <taxon>Limnofasciculus</taxon>
        <taxon>Limnofasciculus baicalensis</taxon>
    </lineage>
</organism>
<keyword evidence="2" id="KW-1185">Reference proteome</keyword>
<gene>
    <name evidence="1" type="ORF">NJ959_13500</name>
</gene>
<name>A0AAE3KSH0_9CYAN</name>
<comment type="caution">
    <text evidence="1">The sequence shown here is derived from an EMBL/GenBank/DDBJ whole genome shotgun (WGS) entry which is preliminary data.</text>
</comment>
<accession>A0AAE3KSH0</accession>
<reference evidence="1" key="1">
    <citation type="submission" date="2022-06" db="EMBL/GenBank/DDBJ databases">
        <title>New cyanobacteria of genus Symplocastrum in benthos of Lake Baikal.</title>
        <authorList>
            <person name="Sorokovikova E."/>
            <person name="Tikhonova I."/>
            <person name="Krasnopeev A."/>
            <person name="Evseev P."/>
            <person name="Gladkikh A."/>
            <person name="Belykh O."/>
        </authorList>
    </citation>
    <scope>NUCLEOTIDE SEQUENCE</scope>
    <source>
        <strain evidence="1">BBK-W-15</strain>
    </source>
</reference>
<dbReference type="Proteomes" id="UP001204953">
    <property type="component" value="Unassembled WGS sequence"/>
</dbReference>
<evidence type="ECO:0008006" key="3">
    <source>
        <dbReference type="Google" id="ProtNLM"/>
    </source>
</evidence>
<protein>
    <recommendedName>
        <fullName evidence="3">Tetratricopeptide repeat protein</fullName>
    </recommendedName>
</protein>
<proteinExistence type="predicted"/>
<evidence type="ECO:0000313" key="2">
    <source>
        <dbReference type="Proteomes" id="UP001204953"/>
    </source>
</evidence>
<dbReference type="RefSeq" id="WP_254012253.1">
    <property type="nucleotide sequence ID" value="NZ_JAMZMM010000118.1"/>
</dbReference>